<evidence type="ECO:0000259" key="5">
    <source>
        <dbReference type="Pfam" id="PF07992"/>
    </source>
</evidence>
<dbReference type="SUPFAM" id="SSF51905">
    <property type="entry name" value="FAD/NAD(P)-binding domain"/>
    <property type="match status" value="1"/>
</dbReference>
<dbReference type="Proteomes" id="UP000292781">
    <property type="component" value="Unassembled WGS sequence"/>
</dbReference>
<proteinExistence type="predicted"/>
<dbReference type="SUPFAM" id="SSF55424">
    <property type="entry name" value="FAD/NAD-linked reductases, dimerisation (C-terminal) domain"/>
    <property type="match status" value="1"/>
</dbReference>
<dbReference type="AlphaFoldDB" id="A0A4Q9VRD3"/>
<dbReference type="InterPro" id="IPR036188">
    <property type="entry name" value="FAD/NAD-bd_sf"/>
</dbReference>
<dbReference type="OrthoDB" id="7809559at2"/>
<dbReference type="InterPro" id="IPR050446">
    <property type="entry name" value="FAD-oxidoreductase/Apoptosis"/>
</dbReference>
<protein>
    <submittedName>
        <fullName evidence="7">Pyridine nucleotide-disulfide oxidoreductase</fullName>
    </submittedName>
</protein>
<feature type="domain" description="FAD/NAD(P)-binding" evidence="5">
    <location>
        <begin position="2"/>
        <end position="298"/>
    </location>
</feature>
<keyword evidence="4" id="KW-0560">Oxidoreductase</keyword>
<dbReference type="Gene3D" id="3.50.50.60">
    <property type="entry name" value="FAD/NAD(P)-binding domain"/>
    <property type="match status" value="2"/>
</dbReference>
<accession>A0A4Q9VRD3</accession>
<evidence type="ECO:0000313" key="7">
    <source>
        <dbReference type="EMBL" id="TBW37439.1"/>
    </source>
</evidence>
<dbReference type="Pfam" id="PF14759">
    <property type="entry name" value="Reductase_C"/>
    <property type="match status" value="1"/>
</dbReference>
<evidence type="ECO:0000256" key="1">
    <source>
        <dbReference type="ARBA" id="ARBA00001974"/>
    </source>
</evidence>
<reference evidence="7 8" key="1">
    <citation type="submission" date="2019-02" db="EMBL/GenBank/DDBJ databases">
        <title>Siculibacillus lacustris gen. nov., sp. nov., a new rosette-forming bacterium isolated from a freshwater crater lake (Lake St. Ana, Romania).</title>
        <authorList>
            <person name="Felfoldi T."/>
            <person name="Marton Z."/>
            <person name="Szabo A."/>
            <person name="Mentes A."/>
            <person name="Boka K."/>
            <person name="Marialigeti K."/>
            <person name="Mathe I."/>
            <person name="Koncz M."/>
            <person name="Schumann P."/>
            <person name="Toth E."/>
        </authorList>
    </citation>
    <scope>NUCLEOTIDE SEQUENCE [LARGE SCALE GENOMIC DNA]</scope>
    <source>
        <strain evidence="7 8">SA-279</strain>
    </source>
</reference>
<evidence type="ECO:0000256" key="4">
    <source>
        <dbReference type="ARBA" id="ARBA00023002"/>
    </source>
</evidence>
<evidence type="ECO:0000313" key="8">
    <source>
        <dbReference type="Proteomes" id="UP000292781"/>
    </source>
</evidence>
<organism evidence="7 8">
    <name type="scientific">Siculibacillus lacustris</name>
    <dbReference type="NCBI Taxonomy" id="1549641"/>
    <lineage>
        <taxon>Bacteria</taxon>
        <taxon>Pseudomonadati</taxon>
        <taxon>Pseudomonadota</taxon>
        <taxon>Alphaproteobacteria</taxon>
        <taxon>Hyphomicrobiales</taxon>
        <taxon>Ancalomicrobiaceae</taxon>
        <taxon>Siculibacillus</taxon>
    </lineage>
</organism>
<evidence type="ECO:0000256" key="3">
    <source>
        <dbReference type="ARBA" id="ARBA00022827"/>
    </source>
</evidence>
<sequence>MVVAGAGQGGLQAAESLRLEGWEGEIILFGEERIAPYYRPPLSKEALLEPLDLSSIVLRGPEALVDKGIDFRPNTRVTAVDRAKREVTLANGTRQPYEGLVIATGGVNRRLPVPNGDHPDIVSIRGVDDAHKFAVSLAEAETVVVVGAGFVGMEIAACCRLNDKVVTVVERESRVLARAVSPLISDTYARLHRERGVHLALESTVAEVIVAGGKVKGVKLTDGRVIEADLIVAGIGLVPADELGRGCGLPCDHGIIVDRCSRTIDPHIVAIGDCTATAHEPGMPLHRLESVQNALEQAKSGAAALMGREKPFLLAPWFWSDQYEIKLQMVGTSLDHDRVVTRGDIEGYKFSAFYFKGEQFLGTASLNRVADHMASRKILDRGLTLTPEQAADETLNINSIVKAAEAAEKALANA</sequence>
<gene>
    <name evidence="7" type="ORF">EYW49_11540</name>
</gene>
<dbReference type="Gene3D" id="3.30.390.30">
    <property type="match status" value="1"/>
</dbReference>
<dbReference type="InterPro" id="IPR016156">
    <property type="entry name" value="FAD/NAD-linked_Rdtase_dimer_sf"/>
</dbReference>
<dbReference type="EMBL" id="SJFN01000015">
    <property type="protein sequence ID" value="TBW37439.1"/>
    <property type="molecule type" value="Genomic_DNA"/>
</dbReference>
<dbReference type="PRINTS" id="PR00368">
    <property type="entry name" value="FADPNR"/>
</dbReference>
<dbReference type="PRINTS" id="PR00411">
    <property type="entry name" value="PNDRDTASEI"/>
</dbReference>
<keyword evidence="2" id="KW-0285">Flavoprotein</keyword>
<name>A0A4Q9VRD3_9HYPH</name>
<dbReference type="InterPro" id="IPR023753">
    <property type="entry name" value="FAD/NAD-binding_dom"/>
</dbReference>
<dbReference type="PANTHER" id="PTHR43557">
    <property type="entry name" value="APOPTOSIS-INDUCING FACTOR 1"/>
    <property type="match status" value="1"/>
</dbReference>
<dbReference type="GO" id="GO:0016651">
    <property type="term" value="F:oxidoreductase activity, acting on NAD(P)H"/>
    <property type="evidence" value="ECO:0007669"/>
    <property type="project" value="TreeGrafter"/>
</dbReference>
<dbReference type="InterPro" id="IPR028202">
    <property type="entry name" value="Reductase_C"/>
</dbReference>
<feature type="domain" description="Reductase C-terminal" evidence="6">
    <location>
        <begin position="317"/>
        <end position="400"/>
    </location>
</feature>
<dbReference type="GO" id="GO:0005737">
    <property type="term" value="C:cytoplasm"/>
    <property type="evidence" value="ECO:0007669"/>
    <property type="project" value="TreeGrafter"/>
</dbReference>
<dbReference type="PANTHER" id="PTHR43557:SF2">
    <property type="entry name" value="RIESKE DOMAIN-CONTAINING PROTEIN-RELATED"/>
    <property type="match status" value="1"/>
</dbReference>
<evidence type="ECO:0000259" key="6">
    <source>
        <dbReference type="Pfam" id="PF14759"/>
    </source>
</evidence>
<keyword evidence="3" id="KW-0274">FAD</keyword>
<dbReference type="Pfam" id="PF07992">
    <property type="entry name" value="Pyr_redox_2"/>
    <property type="match status" value="1"/>
</dbReference>
<evidence type="ECO:0000256" key="2">
    <source>
        <dbReference type="ARBA" id="ARBA00022630"/>
    </source>
</evidence>
<keyword evidence="8" id="KW-1185">Reference proteome</keyword>
<comment type="caution">
    <text evidence="7">The sequence shown here is derived from an EMBL/GenBank/DDBJ whole genome shotgun (WGS) entry which is preliminary data.</text>
</comment>
<comment type="cofactor">
    <cofactor evidence="1">
        <name>FAD</name>
        <dbReference type="ChEBI" id="CHEBI:57692"/>
    </cofactor>
</comment>